<sequence length="112" mass="12992">MWKTSELIVYLLIDVAYRCLSTMRTMRTISPPRELHGSKLDPTRNQELYLIDSKKRYASNFNRQQTSSQLASNFHTTCQLPVLKAITLEPYSSIIQLPVVFLVLDTQEELSR</sequence>
<reference evidence="1" key="1">
    <citation type="submission" date="2021-03" db="EMBL/GenBank/DDBJ databases">
        <title>Draft genome sequence of rust myrtle Austropuccinia psidii MF-1, a brazilian biotype.</title>
        <authorList>
            <person name="Quecine M.C."/>
            <person name="Pachon D.M.R."/>
            <person name="Bonatelli M.L."/>
            <person name="Correr F.H."/>
            <person name="Franceschini L.M."/>
            <person name="Leite T.F."/>
            <person name="Margarido G.R.A."/>
            <person name="Almeida C.A."/>
            <person name="Ferrarezi J.A."/>
            <person name="Labate C.A."/>
        </authorList>
    </citation>
    <scope>NUCLEOTIDE SEQUENCE</scope>
    <source>
        <strain evidence="1">MF-1</strain>
    </source>
</reference>
<gene>
    <name evidence="1" type="ORF">O181_063609</name>
</gene>
<organism evidence="1 2">
    <name type="scientific">Austropuccinia psidii MF-1</name>
    <dbReference type="NCBI Taxonomy" id="1389203"/>
    <lineage>
        <taxon>Eukaryota</taxon>
        <taxon>Fungi</taxon>
        <taxon>Dikarya</taxon>
        <taxon>Basidiomycota</taxon>
        <taxon>Pucciniomycotina</taxon>
        <taxon>Pucciniomycetes</taxon>
        <taxon>Pucciniales</taxon>
        <taxon>Sphaerophragmiaceae</taxon>
        <taxon>Austropuccinia</taxon>
    </lineage>
</organism>
<dbReference type="EMBL" id="AVOT02030646">
    <property type="protein sequence ID" value="MBW0523894.1"/>
    <property type="molecule type" value="Genomic_DNA"/>
</dbReference>
<evidence type="ECO:0000313" key="1">
    <source>
        <dbReference type="EMBL" id="MBW0523894.1"/>
    </source>
</evidence>
<accession>A0A9Q3EMS5</accession>
<protein>
    <submittedName>
        <fullName evidence="1">Uncharacterized protein</fullName>
    </submittedName>
</protein>
<comment type="caution">
    <text evidence="1">The sequence shown here is derived from an EMBL/GenBank/DDBJ whole genome shotgun (WGS) entry which is preliminary data.</text>
</comment>
<dbReference type="Proteomes" id="UP000765509">
    <property type="component" value="Unassembled WGS sequence"/>
</dbReference>
<proteinExistence type="predicted"/>
<name>A0A9Q3EMS5_9BASI</name>
<dbReference type="AlphaFoldDB" id="A0A9Q3EMS5"/>
<keyword evidence="2" id="KW-1185">Reference proteome</keyword>
<evidence type="ECO:0000313" key="2">
    <source>
        <dbReference type="Proteomes" id="UP000765509"/>
    </source>
</evidence>